<evidence type="ECO:0000256" key="6">
    <source>
        <dbReference type="ARBA" id="ARBA00022605"/>
    </source>
</evidence>
<reference evidence="15 16" key="1">
    <citation type="submission" date="2013-07" db="EMBL/GenBank/DDBJ databases">
        <title>Sulfurimonas hongkongensis AST-10 Genome Sequencing.</title>
        <authorList>
            <person name="Cai L."/>
            <person name="Zhang T."/>
        </authorList>
    </citation>
    <scope>NUCLEOTIDE SEQUENCE [LARGE SCALE GENOMIC DNA]</scope>
    <source>
        <strain evidence="15 16">AST-10</strain>
    </source>
</reference>
<organism evidence="15 16">
    <name type="scientific">Sulfurimonas hongkongensis</name>
    <dbReference type="NCBI Taxonomy" id="1172190"/>
    <lineage>
        <taxon>Bacteria</taxon>
        <taxon>Pseudomonadati</taxon>
        <taxon>Campylobacterota</taxon>
        <taxon>Epsilonproteobacteria</taxon>
        <taxon>Campylobacterales</taxon>
        <taxon>Sulfurimonadaceae</taxon>
        <taxon>Sulfurimonas</taxon>
    </lineage>
</organism>
<dbReference type="PANTHER" id="PTHR43344:SF2">
    <property type="entry name" value="PHOSPHOSERINE PHOSPHATASE"/>
    <property type="match status" value="1"/>
</dbReference>
<feature type="active site" description="Proton donor" evidence="14">
    <location>
        <position position="10"/>
    </location>
</feature>
<dbReference type="EC" id="3.1.3.3" evidence="4"/>
<feature type="active site" description="Nucleophile" evidence="14">
    <location>
        <position position="8"/>
    </location>
</feature>
<evidence type="ECO:0000256" key="14">
    <source>
        <dbReference type="PIRSR" id="PIRSR604469-1"/>
    </source>
</evidence>
<dbReference type="SFLD" id="SFLDG01137">
    <property type="entry name" value="C1.6.1:_Phosphoserine_Phosphat"/>
    <property type="match status" value="1"/>
</dbReference>
<dbReference type="SFLD" id="SFLDF00029">
    <property type="entry name" value="phosphoserine_phosphatase"/>
    <property type="match status" value="1"/>
</dbReference>
<dbReference type="SFLD" id="SFLDG01136">
    <property type="entry name" value="C1.6:_Phosphoserine_Phosphatas"/>
    <property type="match status" value="1"/>
</dbReference>
<evidence type="ECO:0000256" key="12">
    <source>
        <dbReference type="ARBA" id="ARBA00048138"/>
    </source>
</evidence>
<evidence type="ECO:0000256" key="8">
    <source>
        <dbReference type="ARBA" id="ARBA00022801"/>
    </source>
</evidence>
<dbReference type="UniPathway" id="UPA00135">
    <property type="reaction ID" value="UER00198"/>
</dbReference>
<comment type="pathway">
    <text evidence="2">Amino-acid biosynthesis; L-serine biosynthesis; L-serine from 3-phospho-D-glycerate: step 3/3.</text>
</comment>
<dbReference type="InterPro" id="IPR004469">
    <property type="entry name" value="PSP"/>
</dbReference>
<keyword evidence="10" id="KW-0718">Serine biosynthesis</keyword>
<protein>
    <recommendedName>
        <fullName evidence="5">Phosphoserine phosphatase</fullName>
        <ecNumber evidence="4">3.1.3.3</ecNumber>
    </recommendedName>
    <alternativeName>
        <fullName evidence="11">O-phosphoserine phosphohydrolase</fullName>
    </alternativeName>
</protein>
<keyword evidence="9" id="KW-0460">Magnesium</keyword>
<keyword evidence="6" id="KW-0028">Amino-acid biosynthesis</keyword>
<comment type="catalytic activity">
    <reaction evidence="12">
        <text>O-phospho-L-serine + H2O = L-serine + phosphate</text>
        <dbReference type="Rhea" id="RHEA:21208"/>
        <dbReference type="ChEBI" id="CHEBI:15377"/>
        <dbReference type="ChEBI" id="CHEBI:33384"/>
        <dbReference type="ChEBI" id="CHEBI:43474"/>
        <dbReference type="ChEBI" id="CHEBI:57524"/>
        <dbReference type="EC" id="3.1.3.3"/>
    </reaction>
</comment>
<evidence type="ECO:0000256" key="3">
    <source>
        <dbReference type="ARBA" id="ARBA00009184"/>
    </source>
</evidence>
<dbReference type="InterPro" id="IPR050582">
    <property type="entry name" value="HAD-like_SerB"/>
</dbReference>
<dbReference type="SFLD" id="SFLDS00003">
    <property type="entry name" value="Haloacid_Dehalogenase"/>
    <property type="match status" value="1"/>
</dbReference>
<dbReference type="OrthoDB" id="9792539at2"/>
<evidence type="ECO:0000256" key="11">
    <source>
        <dbReference type="ARBA" id="ARBA00031693"/>
    </source>
</evidence>
<proteinExistence type="inferred from homology"/>
<evidence type="ECO:0000256" key="2">
    <source>
        <dbReference type="ARBA" id="ARBA00005135"/>
    </source>
</evidence>
<dbReference type="Pfam" id="PF00702">
    <property type="entry name" value="Hydrolase"/>
    <property type="match status" value="1"/>
</dbReference>
<dbReference type="GO" id="GO:0005737">
    <property type="term" value="C:cytoplasm"/>
    <property type="evidence" value="ECO:0007669"/>
    <property type="project" value="TreeGrafter"/>
</dbReference>
<keyword evidence="16" id="KW-1185">Reference proteome</keyword>
<evidence type="ECO:0000256" key="1">
    <source>
        <dbReference type="ARBA" id="ARBA00001946"/>
    </source>
</evidence>
<dbReference type="STRING" id="1172190.M947_03395"/>
<dbReference type="eggNOG" id="COG0560">
    <property type="taxonomic scope" value="Bacteria"/>
</dbReference>
<dbReference type="InterPro" id="IPR036412">
    <property type="entry name" value="HAD-like_sf"/>
</dbReference>
<evidence type="ECO:0000256" key="10">
    <source>
        <dbReference type="ARBA" id="ARBA00023299"/>
    </source>
</evidence>
<evidence type="ECO:0000313" key="15">
    <source>
        <dbReference type="EMBL" id="EQB40080.1"/>
    </source>
</evidence>
<dbReference type="SUPFAM" id="SSF56784">
    <property type="entry name" value="HAD-like"/>
    <property type="match status" value="1"/>
</dbReference>
<comment type="caution">
    <text evidence="15">The sequence shown here is derived from an EMBL/GenBank/DDBJ whole genome shotgun (WGS) entry which is preliminary data.</text>
</comment>
<sequence>MLKLAIFDFDSTLMDGETIDFFAEELGLGKEVSFITEEAMSGRLDFFESLQQRVKLLEGLEYSVVEKISHNLPYMKGAIETIGELKKRGMRVVCFSGGFRSATSYAKDILGYDADFSNVLHQKDKKLTGLVGGDMMFGFSKGDMLQRLQNLLGVKEDETLVCGDGANDLSMFAHAGVRVAFCAREILQKEANIIIKEKNLTRILDELEKEKQ</sequence>
<dbReference type="RefSeq" id="WP_021286953.1">
    <property type="nucleotide sequence ID" value="NZ_AUPZ01000004.1"/>
</dbReference>
<dbReference type="GO" id="GO:0036424">
    <property type="term" value="F:L-phosphoserine phosphatase activity"/>
    <property type="evidence" value="ECO:0007669"/>
    <property type="project" value="InterPro"/>
</dbReference>
<dbReference type="PATRIC" id="fig|1172190.3.peg.660"/>
<dbReference type="NCBIfam" id="TIGR01488">
    <property type="entry name" value="HAD-SF-IB"/>
    <property type="match status" value="1"/>
</dbReference>
<evidence type="ECO:0000256" key="4">
    <source>
        <dbReference type="ARBA" id="ARBA00012640"/>
    </source>
</evidence>
<dbReference type="InterPro" id="IPR023214">
    <property type="entry name" value="HAD_sf"/>
</dbReference>
<dbReference type="NCBIfam" id="TIGR00338">
    <property type="entry name" value="serB"/>
    <property type="match status" value="1"/>
</dbReference>
<dbReference type="GO" id="GO:0006564">
    <property type="term" value="P:L-serine biosynthetic process"/>
    <property type="evidence" value="ECO:0007669"/>
    <property type="project" value="UniProtKB-KW"/>
</dbReference>
<comment type="cofactor">
    <cofactor evidence="1">
        <name>Mg(2+)</name>
        <dbReference type="ChEBI" id="CHEBI:18420"/>
    </cofactor>
</comment>
<dbReference type="Proteomes" id="UP000015520">
    <property type="component" value="Unassembled WGS sequence"/>
</dbReference>
<name>T0JG42_9BACT</name>
<comment type="catalytic activity">
    <reaction evidence="13">
        <text>O-phospho-D-serine + H2O = D-serine + phosphate</text>
        <dbReference type="Rhea" id="RHEA:24873"/>
        <dbReference type="ChEBI" id="CHEBI:15377"/>
        <dbReference type="ChEBI" id="CHEBI:35247"/>
        <dbReference type="ChEBI" id="CHEBI:43474"/>
        <dbReference type="ChEBI" id="CHEBI:58680"/>
        <dbReference type="EC" id="3.1.3.3"/>
    </reaction>
</comment>
<comment type="similarity">
    <text evidence="3">Belongs to the HAD-like hydrolase superfamily. SerB family.</text>
</comment>
<dbReference type="Gene3D" id="3.40.50.1000">
    <property type="entry name" value="HAD superfamily/HAD-like"/>
    <property type="match status" value="1"/>
</dbReference>
<dbReference type="AlphaFoldDB" id="T0JG42"/>
<dbReference type="GO" id="GO:0000287">
    <property type="term" value="F:magnesium ion binding"/>
    <property type="evidence" value="ECO:0007669"/>
    <property type="project" value="TreeGrafter"/>
</dbReference>
<evidence type="ECO:0000313" key="16">
    <source>
        <dbReference type="Proteomes" id="UP000015520"/>
    </source>
</evidence>
<evidence type="ECO:0000256" key="13">
    <source>
        <dbReference type="ARBA" id="ARBA00048523"/>
    </source>
</evidence>
<evidence type="ECO:0000256" key="7">
    <source>
        <dbReference type="ARBA" id="ARBA00022723"/>
    </source>
</evidence>
<dbReference type="EMBL" id="AUPZ01000004">
    <property type="protein sequence ID" value="EQB40080.1"/>
    <property type="molecule type" value="Genomic_DNA"/>
</dbReference>
<dbReference type="PANTHER" id="PTHR43344">
    <property type="entry name" value="PHOSPHOSERINE PHOSPHATASE"/>
    <property type="match status" value="1"/>
</dbReference>
<evidence type="ECO:0000256" key="5">
    <source>
        <dbReference type="ARBA" id="ARBA00015196"/>
    </source>
</evidence>
<keyword evidence="8" id="KW-0378">Hydrolase</keyword>
<accession>T0JG42</accession>
<gene>
    <name evidence="15" type="ORF">M947_03395</name>
</gene>
<evidence type="ECO:0000256" key="9">
    <source>
        <dbReference type="ARBA" id="ARBA00022842"/>
    </source>
</evidence>
<keyword evidence="7" id="KW-0479">Metal-binding</keyword>